<keyword evidence="2" id="KW-1185">Reference proteome</keyword>
<name>A0A1M4SYX0_9SPHI</name>
<dbReference type="EMBL" id="FQUQ01000001">
    <property type="protein sequence ID" value="SHE37237.1"/>
    <property type="molecule type" value="Genomic_DNA"/>
</dbReference>
<dbReference type="Proteomes" id="UP000184287">
    <property type="component" value="Unassembled WGS sequence"/>
</dbReference>
<accession>A0A1M4SYX0</accession>
<evidence type="ECO:0000313" key="2">
    <source>
        <dbReference type="Proteomes" id="UP000184287"/>
    </source>
</evidence>
<dbReference type="AlphaFoldDB" id="A0A1M4SYX0"/>
<gene>
    <name evidence="1" type="ORF">SAMN04488522_10114</name>
</gene>
<dbReference type="PROSITE" id="PS51257">
    <property type="entry name" value="PROKAR_LIPOPROTEIN"/>
    <property type="match status" value="1"/>
</dbReference>
<sequence>MKISFKIVFLALAIALCSCKRQEQSADAEQTDLFVPAGFTALDQIVAEIATDGEVQSAFIGENRVTPRQWKRYEKLHEMATTAQLLTFMNHKSAAVRCYSFLALADKNADLAFPVLMNHLKDTSAVTTMDGCIQMTRPVADYLIDEVSLDHLYPTHSRFSKQQLDAIDRVLILDKSMKSHVKNAAISRLENTVEHYSLIRKLVENEQNGFALVQLAKYKNQNDRNLISTFFAQDTTKFHALAAVTEFSDNFFYPYVKKVFEDGEKNDNYSFPNWKACFLALAKYPNQETLNLFENILNRKDKFRNKILDKYLLLAITKYPDQQYQPLKRKIKLDKEDMDEIQEEL</sequence>
<organism evidence="1 2">
    <name type="scientific">Pedobacter caeni</name>
    <dbReference type="NCBI Taxonomy" id="288992"/>
    <lineage>
        <taxon>Bacteria</taxon>
        <taxon>Pseudomonadati</taxon>
        <taxon>Bacteroidota</taxon>
        <taxon>Sphingobacteriia</taxon>
        <taxon>Sphingobacteriales</taxon>
        <taxon>Sphingobacteriaceae</taxon>
        <taxon>Pedobacter</taxon>
    </lineage>
</organism>
<proteinExistence type="predicted"/>
<reference evidence="2" key="1">
    <citation type="submission" date="2016-11" db="EMBL/GenBank/DDBJ databases">
        <authorList>
            <person name="Varghese N."/>
            <person name="Submissions S."/>
        </authorList>
    </citation>
    <scope>NUCLEOTIDE SEQUENCE [LARGE SCALE GENOMIC DNA]</scope>
    <source>
        <strain evidence="2">DSM 16990</strain>
    </source>
</reference>
<evidence type="ECO:0000313" key="1">
    <source>
        <dbReference type="EMBL" id="SHE37237.1"/>
    </source>
</evidence>
<evidence type="ECO:0008006" key="3">
    <source>
        <dbReference type="Google" id="ProtNLM"/>
    </source>
</evidence>
<dbReference type="OrthoDB" id="834588at2"/>
<dbReference type="RefSeq" id="WP_073225854.1">
    <property type="nucleotide sequence ID" value="NZ_FQUQ01000001.1"/>
</dbReference>
<dbReference type="STRING" id="288992.SAMN04488522_10114"/>
<protein>
    <recommendedName>
        <fullName evidence="3">HEAT repeat-containing protein</fullName>
    </recommendedName>
</protein>